<reference evidence="2" key="1">
    <citation type="journal article" date="2019" name="Int. J. Syst. Evol. Microbiol.">
        <title>The Global Catalogue of Microorganisms (GCM) 10K type strain sequencing project: providing services to taxonomists for standard genome sequencing and annotation.</title>
        <authorList>
            <consortium name="The Broad Institute Genomics Platform"/>
            <consortium name="The Broad Institute Genome Sequencing Center for Infectious Disease"/>
            <person name="Wu L."/>
            <person name="Ma J."/>
        </authorList>
    </citation>
    <scope>NUCLEOTIDE SEQUENCE [LARGE SCALE GENOMIC DNA]</scope>
    <source>
        <strain evidence="2">CGMCC 1.12859</strain>
    </source>
</reference>
<keyword evidence="2" id="KW-1185">Reference proteome</keyword>
<dbReference type="EMBL" id="JBHTAJ010000005">
    <property type="protein sequence ID" value="MFC7178716.1"/>
    <property type="molecule type" value="Genomic_DNA"/>
</dbReference>
<dbReference type="Proteomes" id="UP001596435">
    <property type="component" value="Unassembled WGS sequence"/>
</dbReference>
<comment type="caution">
    <text evidence="1">The sequence shown here is derived from an EMBL/GenBank/DDBJ whole genome shotgun (WGS) entry which is preliminary data.</text>
</comment>
<evidence type="ECO:0000313" key="2">
    <source>
        <dbReference type="Proteomes" id="UP001596435"/>
    </source>
</evidence>
<accession>A0ABW2FN57</accession>
<organism evidence="1 2">
    <name type="scientific">Kitasatospora paranensis</name>
    <dbReference type="NCBI Taxonomy" id="258053"/>
    <lineage>
        <taxon>Bacteria</taxon>
        <taxon>Bacillati</taxon>
        <taxon>Actinomycetota</taxon>
        <taxon>Actinomycetes</taxon>
        <taxon>Kitasatosporales</taxon>
        <taxon>Streptomycetaceae</taxon>
        <taxon>Kitasatospora</taxon>
    </lineage>
</organism>
<proteinExistence type="predicted"/>
<gene>
    <name evidence="1" type="ORF">ACFQMG_03945</name>
</gene>
<dbReference type="RefSeq" id="WP_345709244.1">
    <property type="nucleotide sequence ID" value="NZ_BAABKV010000001.1"/>
</dbReference>
<sequence>MITAADIPDGFDRGAAPDQCLDDNGMITTGFKGLKSGLEHVTEQIELGDSPAQAGARLPDVITELNALVPQAVEQPADAFHDLGDQARYFTAHAGQTTWNVLYVRRGKVLLYLSVVKVGPFTPAELHRLATTAVQRAAPLG</sequence>
<evidence type="ECO:0008006" key="3">
    <source>
        <dbReference type="Google" id="ProtNLM"/>
    </source>
</evidence>
<evidence type="ECO:0000313" key="1">
    <source>
        <dbReference type="EMBL" id="MFC7178716.1"/>
    </source>
</evidence>
<name>A0ABW2FN57_9ACTN</name>
<protein>
    <recommendedName>
        <fullName evidence="3">DUF1795 domain-containing protein</fullName>
    </recommendedName>
</protein>